<organism evidence="1 2">
    <name type="scientific">Erythroxylum novogranatense</name>
    <dbReference type="NCBI Taxonomy" id="1862640"/>
    <lineage>
        <taxon>Eukaryota</taxon>
        <taxon>Viridiplantae</taxon>
        <taxon>Streptophyta</taxon>
        <taxon>Embryophyta</taxon>
        <taxon>Tracheophyta</taxon>
        <taxon>Spermatophyta</taxon>
        <taxon>Magnoliopsida</taxon>
        <taxon>eudicotyledons</taxon>
        <taxon>Gunneridae</taxon>
        <taxon>Pentapetalae</taxon>
        <taxon>rosids</taxon>
        <taxon>fabids</taxon>
        <taxon>Malpighiales</taxon>
        <taxon>Erythroxylaceae</taxon>
        <taxon>Erythroxylum</taxon>
    </lineage>
</organism>
<accession>A0AAV8TXA3</accession>
<evidence type="ECO:0000313" key="2">
    <source>
        <dbReference type="Proteomes" id="UP001159364"/>
    </source>
</evidence>
<name>A0AAV8TXA3_9ROSI</name>
<dbReference type="EMBL" id="JAIWQS010000003">
    <property type="protein sequence ID" value="KAJ8770475.1"/>
    <property type="molecule type" value="Genomic_DNA"/>
</dbReference>
<dbReference type="AlphaFoldDB" id="A0AAV8TXA3"/>
<keyword evidence="2" id="KW-1185">Reference proteome</keyword>
<reference evidence="1 2" key="1">
    <citation type="submission" date="2021-09" db="EMBL/GenBank/DDBJ databases">
        <title>Genomic insights and catalytic innovation underlie evolution of tropane alkaloids biosynthesis.</title>
        <authorList>
            <person name="Wang Y.-J."/>
            <person name="Tian T."/>
            <person name="Huang J.-P."/>
            <person name="Huang S.-X."/>
        </authorList>
    </citation>
    <scope>NUCLEOTIDE SEQUENCE [LARGE SCALE GENOMIC DNA]</scope>
    <source>
        <strain evidence="1">KIB-2018</strain>
        <tissue evidence="1">Leaf</tissue>
    </source>
</reference>
<dbReference type="Pfam" id="PF01190">
    <property type="entry name" value="Pollen_Ole_e_1"/>
    <property type="match status" value="1"/>
</dbReference>
<dbReference type="Proteomes" id="UP001159364">
    <property type="component" value="Linkage Group LG03"/>
</dbReference>
<evidence type="ECO:0000313" key="1">
    <source>
        <dbReference type="EMBL" id="KAJ8770475.1"/>
    </source>
</evidence>
<protein>
    <recommendedName>
        <fullName evidence="3">Pollen Ole e 1 allergen and extensin family protein</fullName>
    </recommendedName>
</protein>
<proteinExistence type="predicted"/>
<dbReference type="PANTHER" id="PTHR47273:SF6">
    <property type="entry name" value="POLLEN OLE E 1 ALLERGEN AND EXTENSIN FAMILY PROTEIN"/>
    <property type="match status" value="1"/>
</dbReference>
<sequence>MSYFSGCHNLVKNKNMKLTHMAFFYFFICISFLQSSSAAAEDVNPLFDLSSREEMVQLAGYGEEKLSTVLVTGAVLCEACLHGDPQLRSWPIPGASVIVDCRIGGKQGKISSAKALTDEYGDFMIDLPSDLHAIPNLERRCCLKVLRIPRKSSCRPAHVRKHNALTLSSVGNGIRTYSAGNISFLDMISRPLPVCTNKRELQ</sequence>
<gene>
    <name evidence="1" type="ORF">K2173_017966</name>
</gene>
<comment type="caution">
    <text evidence="1">The sequence shown here is derived from an EMBL/GenBank/DDBJ whole genome shotgun (WGS) entry which is preliminary data.</text>
</comment>
<evidence type="ECO:0008006" key="3">
    <source>
        <dbReference type="Google" id="ProtNLM"/>
    </source>
</evidence>
<dbReference type="PANTHER" id="PTHR47273">
    <property type="entry name" value="EXPRESSED PROTEIN"/>
    <property type="match status" value="1"/>
</dbReference>